<keyword evidence="2" id="KW-0255">Endonuclease</keyword>
<dbReference type="Gene3D" id="3.40.960.10">
    <property type="entry name" value="VSR Endonuclease"/>
    <property type="match status" value="1"/>
</dbReference>
<dbReference type="InterPro" id="IPR055910">
    <property type="entry name" value="DUF7487"/>
</dbReference>
<keyword evidence="2" id="KW-0378">Hydrolase</keyword>
<reference evidence="2" key="1">
    <citation type="journal article" date="2021" name="Proc. Natl. Acad. Sci. U.S.A.">
        <title>A Catalog of Tens of Thousands of Viruses from Human Metagenomes Reveals Hidden Associations with Chronic Diseases.</title>
        <authorList>
            <person name="Tisza M.J."/>
            <person name="Buck C.B."/>
        </authorList>
    </citation>
    <scope>NUCLEOTIDE SEQUENCE</scope>
    <source>
        <strain evidence="2">CtyvQ1</strain>
    </source>
</reference>
<keyword evidence="2" id="KW-0540">Nuclease</keyword>
<name>A0A8S5QZH3_9CAUD</name>
<dbReference type="Pfam" id="PF24308">
    <property type="entry name" value="DUF7487"/>
    <property type="match status" value="1"/>
</dbReference>
<dbReference type="GO" id="GO:0004519">
    <property type="term" value="F:endonuclease activity"/>
    <property type="evidence" value="ECO:0007669"/>
    <property type="project" value="UniProtKB-KW"/>
</dbReference>
<evidence type="ECO:0000259" key="1">
    <source>
        <dbReference type="Pfam" id="PF24308"/>
    </source>
</evidence>
<dbReference type="EMBL" id="BK015776">
    <property type="protein sequence ID" value="DAE24496.1"/>
    <property type="molecule type" value="Genomic_DNA"/>
</dbReference>
<proteinExistence type="predicted"/>
<evidence type="ECO:0000313" key="2">
    <source>
        <dbReference type="EMBL" id="DAE24496.1"/>
    </source>
</evidence>
<sequence>MFNVENQIIKIRVINFTEEHFNKLGYHVKNGDTICIPAKDLPNGSGTKIDVQCSYCGKIFKKAWRKYLETKDSICCEECKETKMMETSFKKYGDVCSLKNPKVNAKRKATWDERYGENNNPLTSKEVREKAYNTMLDRYGVCHKSVNTSKSQKYLCNLYNGLLNYNISGYIVDVLLKDNIVMEYDGTGHRMSVKMGQITNEEFDEKESIREKEIINSGYKIVRISYMNKLDSLPSDKVLLGILERAYLYFNSGNNIYSYNLKTRKESFSK</sequence>
<feature type="domain" description="DUF7487" evidence="1">
    <location>
        <begin position="82"/>
        <end position="154"/>
    </location>
</feature>
<accession>A0A8S5QZH3</accession>
<protein>
    <submittedName>
        <fullName evidence="2">Endonuclease-like protein</fullName>
    </submittedName>
</protein>
<organism evidence="2">
    <name type="scientific">Siphoviridae sp. ctyvQ1</name>
    <dbReference type="NCBI Taxonomy" id="2826525"/>
    <lineage>
        <taxon>Viruses</taxon>
        <taxon>Duplodnaviria</taxon>
        <taxon>Heunggongvirae</taxon>
        <taxon>Uroviricota</taxon>
        <taxon>Caudoviricetes</taxon>
    </lineage>
</organism>